<dbReference type="PROSITE" id="PS00109">
    <property type="entry name" value="PROTEIN_KINASE_TYR"/>
    <property type="match status" value="1"/>
</dbReference>
<dbReference type="SUPFAM" id="SSF48726">
    <property type="entry name" value="Immunoglobulin"/>
    <property type="match status" value="3"/>
</dbReference>
<sequence>MRWLFCGLTLWLLTLAAAQTYREDGLFEHLIPDSIEHILLEPGSVLRLLCHTADSKSISWFKEASQLLPGENISIRERVLEIQLVTQKDSGRYLCMERATGKILSNFTISIVESLASGDEEDDSDVENAQRELKKEISYPQQVPQWTQPHRMDKRLFAVPAGYTVKFRCPAAGRPVPNIRWLKDGQEFSGKQRIGGIRFRHQHWSLVMESVVPSDQGNYTCLVENKLGSISHSYLLEVLERSIHRPILQAGLPANTTALLGSDVEFQCKVYSDAQPHIRWLKHIAVNGSRYSREGLPFVQVLKTADINSSEVEVLYLKNVSLQDAGAYTCLAGNSVGLSYQSAWLTILPEEHAMLEVEISGVQHPDLIIYLSGSLALLMTIVIVVLCRIQTRPSKPILEPAALHKLVKFPLVRQFSLESSSSLVRVMGHSCSYGSVLARDMEVELPLDVKWEFPRERLQLRKPLGAGCFGQVVKAEAYGIDRDRPEKALTVAVKMLKENSTEKDLADLIAEMELMKVMGQHKNILNLLGVCTQGGPLYMIVEYASKGNLREFLRACRPPNPEYLLNIIGGPEAKVCFKDLLSCAYQIARGMEYLESNKCIHRDLAARNILVTEEEVMKIADFGLARGVHDFEYYKKNGNGRLPVKWMAPEALFDRVYTHQSDVWSFGILMWEIFTLGGSPYPGIPVEELFKLLRKGHRMDRPSHCTHEMYLLMKECWHAVPFQRPTFKQLVAALDEILSTVSEEYLDLVVPFGQYPPGCEDTTSSCSSNDSVFIHEPLPPVFPHHSRIRK</sequence>
<dbReference type="GeneID" id="117351787"/>
<dbReference type="InParanoid" id="A0A6P8PI00"/>
<feature type="active site" description="Proton acceptor" evidence="25">
    <location>
        <position position="603"/>
    </location>
</feature>
<dbReference type="GO" id="GO:0005524">
    <property type="term" value="F:ATP binding"/>
    <property type="evidence" value="ECO:0007669"/>
    <property type="project" value="UniProtKB-UniRule"/>
</dbReference>
<keyword evidence="13" id="KW-0256">Endoplasmic reticulum</keyword>
<keyword evidence="10 24" id="KW-0547">Nucleotide-binding</keyword>
<comment type="subcellular location">
    <subcellularLocation>
        <location evidence="3">Cell membrane</location>
        <topology evidence="3">Single-pass type I membrane protein</topology>
    </subcellularLocation>
    <subcellularLocation>
        <location evidence="2">Endoplasmic reticulum</location>
    </subcellularLocation>
    <subcellularLocation>
        <location evidence="1">Endosome</location>
    </subcellularLocation>
</comment>
<keyword evidence="14 24" id="KW-0067">ATP-binding</keyword>
<evidence type="ECO:0000256" key="20">
    <source>
        <dbReference type="ARBA" id="ARBA00023170"/>
    </source>
</evidence>
<evidence type="ECO:0000256" key="6">
    <source>
        <dbReference type="ARBA" id="ARBA00022679"/>
    </source>
</evidence>
<evidence type="ECO:0000256" key="7">
    <source>
        <dbReference type="ARBA" id="ARBA00022692"/>
    </source>
</evidence>
<evidence type="ECO:0000256" key="28">
    <source>
        <dbReference type="PROSITE-ProRule" id="PRU10141"/>
    </source>
</evidence>
<dbReference type="InterPro" id="IPR016248">
    <property type="entry name" value="FGF_rcpt_fam"/>
</dbReference>
<keyword evidence="32" id="KW-1185">Reference proteome</keyword>
<feature type="domain" description="Ig-like" evidence="31">
    <location>
        <begin position="246"/>
        <end position="346"/>
    </location>
</feature>
<evidence type="ECO:0000256" key="25">
    <source>
        <dbReference type="PIRSR" id="PIRSR000628-1"/>
    </source>
</evidence>
<dbReference type="Gene3D" id="3.30.200.20">
    <property type="entry name" value="Phosphorylase Kinase, domain 1"/>
    <property type="match status" value="1"/>
</dbReference>
<dbReference type="InterPro" id="IPR011009">
    <property type="entry name" value="Kinase-like_dom_sf"/>
</dbReference>
<evidence type="ECO:0000259" key="30">
    <source>
        <dbReference type="PROSITE" id="PS50011"/>
    </source>
</evidence>
<dbReference type="SMART" id="SM00409">
    <property type="entry name" value="IG"/>
    <property type="match status" value="3"/>
</dbReference>
<keyword evidence="18 24" id="KW-0829">Tyrosine-protein kinase</keyword>
<dbReference type="PROSITE" id="PS00107">
    <property type="entry name" value="PROTEIN_KINASE_ATP"/>
    <property type="match status" value="1"/>
</dbReference>
<gene>
    <name evidence="33" type="primary">FGFR4</name>
</gene>
<dbReference type="SMART" id="SM00219">
    <property type="entry name" value="TyrKc"/>
    <property type="match status" value="1"/>
</dbReference>
<dbReference type="InterPro" id="IPR003598">
    <property type="entry name" value="Ig_sub2"/>
</dbReference>
<keyword evidence="22" id="KW-0393">Immunoglobulin domain</keyword>
<dbReference type="InterPro" id="IPR003599">
    <property type="entry name" value="Ig_sub"/>
</dbReference>
<evidence type="ECO:0000256" key="11">
    <source>
        <dbReference type="ARBA" id="ARBA00022753"/>
    </source>
</evidence>
<reference evidence="33" key="1">
    <citation type="submission" date="2025-08" db="UniProtKB">
        <authorList>
            <consortium name="RefSeq"/>
        </authorList>
    </citation>
    <scope>IDENTIFICATION</scope>
</reference>
<feature type="binding site" evidence="26">
    <location>
        <position position="607"/>
    </location>
    <ligand>
        <name>ATP</name>
        <dbReference type="ChEBI" id="CHEBI:30616"/>
    </ligand>
</feature>
<feature type="binding site" evidence="26">
    <location>
        <begin position="464"/>
        <end position="470"/>
    </location>
    <ligand>
        <name>ATP</name>
        <dbReference type="ChEBI" id="CHEBI:30616"/>
    </ligand>
</feature>
<evidence type="ECO:0000259" key="31">
    <source>
        <dbReference type="PROSITE" id="PS50835"/>
    </source>
</evidence>
<dbReference type="RefSeq" id="XP_033783494.1">
    <property type="nucleotide sequence ID" value="XM_033927603.1"/>
</dbReference>
<dbReference type="InterPro" id="IPR036179">
    <property type="entry name" value="Ig-like_dom_sf"/>
</dbReference>
<dbReference type="InterPro" id="IPR008266">
    <property type="entry name" value="Tyr_kinase_AS"/>
</dbReference>
<name>A0A6P8PI00_GEOSA</name>
<dbReference type="PROSITE" id="PS50011">
    <property type="entry name" value="PROTEIN_KINASE_DOM"/>
    <property type="match status" value="1"/>
</dbReference>
<comment type="similarity">
    <text evidence="24">Belongs to the protein kinase superfamily. Tyr protein kinase family. Fibroblast growth factor receptor subfamily.</text>
</comment>
<dbReference type="PANTHER" id="PTHR24416">
    <property type="entry name" value="TYROSINE-PROTEIN KINASE RECEPTOR"/>
    <property type="match status" value="1"/>
</dbReference>
<comment type="catalytic activity">
    <reaction evidence="23 24">
        <text>L-tyrosyl-[protein] + ATP = O-phospho-L-tyrosyl-[protein] + ADP + H(+)</text>
        <dbReference type="Rhea" id="RHEA:10596"/>
        <dbReference type="Rhea" id="RHEA-COMP:10136"/>
        <dbReference type="Rhea" id="RHEA-COMP:20101"/>
        <dbReference type="ChEBI" id="CHEBI:15378"/>
        <dbReference type="ChEBI" id="CHEBI:30616"/>
        <dbReference type="ChEBI" id="CHEBI:46858"/>
        <dbReference type="ChEBI" id="CHEBI:61978"/>
        <dbReference type="ChEBI" id="CHEBI:456216"/>
        <dbReference type="EC" id="2.7.10.1"/>
    </reaction>
</comment>
<evidence type="ECO:0000256" key="24">
    <source>
        <dbReference type="PIRNR" id="PIRNR000628"/>
    </source>
</evidence>
<dbReference type="InterPro" id="IPR050122">
    <property type="entry name" value="RTK"/>
</dbReference>
<dbReference type="OrthoDB" id="5984265at2759"/>
<dbReference type="GO" id="GO:0005007">
    <property type="term" value="F:fibroblast growth factor receptor activity"/>
    <property type="evidence" value="ECO:0007669"/>
    <property type="project" value="InterPro"/>
</dbReference>
<dbReference type="SMART" id="SM00408">
    <property type="entry name" value="IGc2"/>
    <property type="match status" value="3"/>
</dbReference>
<dbReference type="PIRSF" id="PIRSF000628">
    <property type="entry name" value="FGFR"/>
    <property type="match status" value="1"/>
</dbReference>
<feature type="domain" description="Protein kinase" evidence="30">
    <location>
        <begin position="458"/>
        <end position="738"/>
    </location>
</feature>
<evidence type="ECO:0000256" key="10">
    <source>
        <dbReference type="ARBA" id="ARBA00022741"/>
    </source>
</evidence>
<evidence type="ECO:0000256" key="12">
    <source>
        <dbReference type="ARBA" id="ARBA00022777"/>
    </source>
</evidence>
<feature type="chain" id="PRO_5028206004" description="Fibroblast growth factor receptor" evidence="29">
    <location>
        <begin position="19"/>
        <end position="790"/>
    </location>
</feature>
<keyword evidence="19 27" id="KW-1015">Disulfide bond</keyword>
<dbReference type="GO" id="GO:0070857">
    <property type="term" value="P:regulation of bile acid biosynthetic process"/>
    <property type="evidence" value="ECO:0007669"/>
    <property type="project" value="TreeGrafter"/>
</dbReference>
<dbReference type="Pfam" id="PF13927">
    <property type="entry name" value="Ig_3"/>
    <property type="match status" value="1"/>
</dbReference>
<feature type="binding site" evidence="26">
    <location>
        <position position="621"/>
    </location>
    <ligand>
        <name>ATP</name>
        <dbReference type="ChEBI" id="CHEBI:30616"/>
    </ligand>
</feature>
<feature type="domain" description="Ig-like" evidence="31">
    <location>
        <begin position="144"/>
        <end position="237"/>
    </location>
</feature>
<evidence type="ECO:0000256" key="2">
    <source>
        <dbReference type="ARBA" id="ARBA00004240"/>
    </source>
</evidence>
<feature type="binding site" evidence="26">
    <location>
        <position position="548"/>
    </location>
    <ligand>
        <name>ATP</name>
        <dbReference type="ChEBI" id="CHEBI:30616"/>
    </ligand>
</feature>
<keyword evidence="20 24" id="KW-0675">Receptor</keyword>
<evidence type="ECO:0000256" key="14">
    <source>
        <dbReference type="ARBA" id="ARBA00022840"/>
    </source>
</evidence>
<dbReference type="FunFam" id="3.30.200.20:FF:000011">
    <property type="entry name" value="Fibroblast growth factor receptor"/>
    <property type="match status" value="1"/>
</dbReference>
<dbReference type="Pfam" id="PF07714">
    <property type="entry name" value="PK_Tyr_Ser-Thr"/>
    <property type="match status" value="1"/>
</dbReference>
<dbReference type="PANTHER" id="PTHR24416:SF343">
    <property type="entry name" value="FIBROBLAST GROWTH FACTOR RECEPTOR 4"/>
    <property type="match status" value="1"/>
</dbReference>
<feature type="disulfide bond" evidence="27">
    <location>
        <begin position="268"/>
        <end position="330"/>
    </location>
</feature>
<evidence type="ECO:0000256" key="27">
    <source>
        <dbReference type="PIRSR" id="PIRSR000628-3"/>
    </source>
</evidence>
<evidence type="ECO:0000256" key="9">
    <source>
        <dbReference type="ARBA" id="ARBA00022737"/>
    </source>
</evidence>
<evidence type="ECO:0000256" key="29">
    <source>
        <dbReference type="SAM" id="SignalP"/>
    </source>
</evidence>
<keyword evidence="11" id="KW-0967">Endosome</keyword>
<evidence type="ECO:0000256" key="19">
    <source>
        <dbReference type="ARBA" id="ARBA00023157"/>
    </source>
</evidence>
<dbReference type="FunFam" id="2.60.40.10:FF:000016">
    <property type="entry name" value="Fibroblast growth factor receptor"/>
    <property type="match status" value="1"/>
</dbReference>
<dbReference type="SUPFAM" id="SSF56112">
    <property type="entry name" value="Protein kinase-like (PK-like)"/>
    <property type="match status" value="1"/>
</dbReference>
<keyword evidence="8 29" id="KW-0732">Signal</keyword>
<dbReference type="Gene3D" id="2.60.40.10">
    <property type="entry name" value="Immunoglobulins"/>
    <property type="match status" value="3"/>
</dbReference>
<dbReference type="Gene3D" id="1.10.510.10">
    <property type="entry name" value="Transferase(Phosphotransferase) domain 1"/>
    <property type="match status" value="1"/>
</dbReference>
<keyword evidence="5" id="KW-0597">Phosphoprotein</keyword>
<dbReference type="GO" id="GO:0017134">
    <property type="term" value="F:fibroblast growth factor binding"/>
    <property type="evidence" value="ECO:0007669"/>
    <property type="project" value="TreeGrafter"/>
</dbReference>
<evidence type="ECO:0000256" key="22">
    <source>
        <dbReference type="ARBA" id="ARBA00023319"/>
    </source>
</evidence>
<evidence type="ECO:0000256" key="8">
    <source>
        <dbReference type="ARBA" id="ARBA00022729"/>
    </source>
</evidence>
<evidence type="ECO:0000256" key="3">
    <source>
        <dbReference type="ARBA" id="ARBA00004251"/>
    </source>
</evidence>
<dbReference type="InterPro" id="IPR000719">
    <property type="entry name" value="Prot_kinase_dom"/>
</dbReference>
<dbReference type="InterPro" id="IPR017441">
    <property type="entry name" value="Protein_kinase_ATP_BS"/>
</dbReference>
<evidence type="ECO:0000256" key="26">
    <source>
        <dbReference type="PIRSR" id="PIRSR000628-2"/>
    </source>
</evidence>
<keyword evidence="7" id="KW-0812">Transmembrane</keyword>
<keyword evidence="4" id="KW-1003">Cell membrane</keyword>
<evidence type="ECO:0000256" key="1">
    <source>
        <dbReference type="ARBA" id="ARBA00004177"/>
    </source>
</evidence>
<evidence type="ECO:0000256" key="21">
    <source>
        <dbReference type="ARBA" id="ARBA00023180"/>
    </source>
</evidence>
<evidence type="ECO:0000256" key="15">
    <source>
        <dbReference type="ARBA" id="ARBA00022843"/>
    </source>
</evidence>
<keyword evidence="21" id="KW-0325">Glycoprotein</keyword>
<evidence type="ECO:0000256" key="18">
    <source>
        <dbReference type="ARBA" id="ARBA00023137"/>
    </source>
</evidence>
<dbReference type="GO" id="GO:0043235">
    <property type="term" value="C:receptor complex"/>
    <property type="evidence" value="ECO:0007669"/>
    <property type="project" value="TreeGrafter"/>
</dbReference>
<dbReference type="FunFam" id="2.60.40.10:FF:000020">
    <property type="entry name" value="Fibroblast growth factor receptor"/>
    <property type="match status" value="1"/>
</dbReference>
<dbReference type="PRINTS" id="PR00109">
    <property type="entry name" value="TYRKINASE"/>
</dbReference>
<dbReference type="CTD" id="2264"/>
<keyword evidence="9" id="KW-0677">Repeat</keyword>
<keyword evidence="16" id="KW-1133">Transmembrane helix</keyword>
<dbReference type="GO" id="GO:0005768">
    <property type="term" value="C:endosome"/>
    <property type="evidence" value="ECO:0007669"/>
    <property type="project" value="UniProtKB-SubCell"/>
</dbReference>
<keyword evidence="12 24" id="KW-0418">Kinase</keyword>
<keyword evidence="15" id="KW-0832">Ubl conjugation</keyword>
<evidence type="ECO:0000256" key="13">
    <source>
        <dbReference type="ARBA" id="ARBA00022824"/>
    </source>
</evidence>
<feature type="signal peptide" evidence="29">
    <location>
        <begin position="1"/>
        <end position="18"/>
    </location>
</feature>
<evidence type="ECO:0000256" key="16">
    <source>
        <dbReference type="ARBA" id="ARBA00022989"/>
    </source>
</evidence>
<evidence type="ECO:0000313" key="33">
    <source>
        <dbReference type="RefSeq" id="XP_033783494.1"/>
    </source>
</evidence>
<evidence type="ECO:0000313" key="32">
    <source>
        <dbReference type="Proteomes" id="UP000515159"/>
    </source>
</evidence>
<dbReference type="KEGG" id="gsh:117351787"/>
<keyword evidence="6 24" id="KW-0808">Transferase</keyword>
<feature type="disulfide bond" evidence="27">
    <location>
        <begin position="169"/>
        <end position="221"/>
    </location>
</feature>
<dbReference type="InterPro" id="IPR001245">
    <property type="entry name" value="Ser-Thr/Tyr_kinase_cat_dom"/>
</dbReference>
<dbReference type="FunFam" id="1.10.510.10:FF:000007">
    <property type="entry name" value="Fibroblast growth factor receptor"/>
    <property type="match status" value="1"/>
</dbReference>
<feature type="domain" description="Ig-like" evidence="31">
    <location>
        <begin position="32"/>
        <end position="110"/>
    </location>
</feature>
<evidence type="ECO:0000256" key="4">
    <source>
        <dbReference type="ARBA" id="ARBA00022475"/>
    </source>
</evidence>
<dbReference type="InterPro" id="IPR020635">
    <property type="entry name" value="Tyr_kinase_cat_dom"/>
</dbReference>
<dbReference type="InterPro" id="IPR013098">
    <property type="entry name" value="Ig_I-set"/>
</dbReference>
<dbReference type="InterPro" id="IPR007110">
    <property type="entry name" value="Ig-like_dom"/>
</dbReference>
<proteinExistence type="inferred from homology"/>
<organism evidence="32 33">
    <name type="scientific">Geotrypetes seraphini</name>
    <name type="common">Gaboon caecilian</name>
    <name type="synonym">Caecilia seraphini</name>
    <dbReference type="NCBI Taxonomy" id="260995"/>
    <lineage>
        <taxon>Eukaryota</taxon>
        <taxon>Metazoa</taxon>
        <taxon>Chordata</taxon>
        <taxon>Craniata</taxon>
        <taxon>Vertebrata</taxon>
        <taxon>Euteleostomi</taxon>
        <taxon>Amphibia</taxon>
        <taxon>Gymnophiona</taxon>
        <taxon>Geotrypetes</taxon>
    </lineage>
</organism>
<dbReference type="PROSITE" id="PS50835">
    <property type="entry name" value="IG_LIKE"/>
    <property type="match status" value="3"/>
</dbReference>
<dbReference type="AlphaFoldDB" id="A0A6P8PI00"/>
<dbReference type="FunCoup" id="A0A6P8PI00">
    <property type="interactions" value="1266"/>
</dbReference>
<keyword evidence="17 24" id="KW-0472">Membrane</keyword>
<evidence type="ECO:0000256" key="5">
    <source>
        <dbReference type="ARBA" id="ARBA00022553"/>
    </source>
</evidence>
<dbReference type="Proteomes" id="UP000515159">
    <property type="component" value="Chromosome 18"/>
</dbReference>
<dbReference type="GO" id="GO:0005783">
    <property type="term" value="C:endoplasmic reticulum"/>
    <property type="evidence" value="ECO:0007669"/>
    <property type="project" value="UniProtKB-SubCell"/>
</dbReference>
<evidence type="ECO:0000256" key="17">
    <source>
        <dbReference type="ARBA" id="ARBA00023136"/>
    </source>
</evidence>
<accession>A0A6P8PI00</accession>
<dbReference type="GO" id="GO:0070374">
    <property type="term" value="P:positive regulation of ERK1 and ERK2 cascade"/>
    <property type="evidence" value="ECO:0007669"/>
    <property type="project" value="TreeGrafter"/>
</dbReference>
<dbReference type="GO" id="GO:0005886">
    <property type="term" value="C:plasma membrane"/>
    <property type="evidence" value="ECO:0007669"/>
    <property type="project" value="UniProtKB-SubCell"/>
</dbReference>
<feature type="binding site" evidence="26 28">
    <location>
        <position position="494"/>
    </location>
    <ligand>
        <name>ATP</name>
        <dbReference type="ChEBI" id="CHEBI:30616"/>
    </ligand>
</feature>
<evidence type="ECO:0000256" key="23">
    <source>
        <dbReference type="ARBA" id="ARBA00051243"/>
    </source>
</evidence>
<dbReference type="EC" id="2.7.10.1" evidence="24"/>
<protein>
    <recommendedName>
        <fullName evidence="24">Fibroblast growth factor receptor</fullName>
        <ecNumber evidence="24">2.7.10.1</ecNumber>
    </recommendedName>
</protein>
<feature type="binding site" evidence="26">
    <location>
        <begin position="542"/>
        <end position="544"/>
    </location>
    <ligand>
        <name>ATP</name>
        <dbReference type="ChEBI" id="CHEBI:30616"/>
    </ligand>
</feature>
<dbReference type="Pfam" id="PF07679">
    <property type="entry name" value="I-set"/>
    <property type="match status" value="1"/>
</dbReference>
<dbReference type="GO" id="GO:0008284">
    <property type="term" value="P:positive regulation of cell population proliferation"/>
    <property type="evidence" value="ECO:0007669"/>
    <property type="project" value="InterPro"/>
</dbReference>
<feature type="disulfide bond" evidence="27">
    <location>
        <begin position="50"/>
        <end position="95"/>
    </location>
</feature>
<dbReference type="InterPro" id="IPR013783">
    <property type="entry name" value="Ig-like_fold"/>
</dbReference>